<name>A0AC61RAX8_9BACT</name>
<dbReference type="EMBL" id="SRYB01000036">
    <property type="protein sequence ID" value="TGY76822.1"/>
    <property type="molecule type" value="Genomic_DNA"/>
</dbReference>
<protein>
    <submittedName>
        <fullName evidence="1">16S rRNA (Cytosine(1402)-N(4))-methyltransferase RsmH</fullName>
    </submittedName>
</protein>
<comment type="caution">
    <text evidence="1">The sequence shown here is derived from an EMBL/GenBank/DDBJ whole genome shotgun (WGS) entry which is preliminary data.</text>
</comment>
<dbReference type="Proteomes" id="UP000306319">
    <property type="component" value="Unassembled WGS sequence"/>
</dbReference>
<evidence type="ECO:0000313" key="2">
    <source>
        <dbReference type="Proteomes" id="UP000306319"/>
    </source>
</evidence>
<reference evidence="1" key="1">
    <citation type="submission" date="2019-04" db="EMBL/GenBank/DDBJ databases">
        <title>Microbes associate with the intestines of laboratory mice.</title>
        <authorList>
            <person name="Navarre W."/>
            <person name="Wong E."/>
            <person name="Huang K."/>
            <person name="Tropini C."/>
            <person name="Ng K."/>
            <person name="Yu B."/>
        </authorList>
    </citation>
    <scope>NUCLEOTIDE SEQUENCE</scope>
    <source>
        <strain evidence="1">NM04_E33</strain>
    </source>
</reference>
<sequence>MSEPVYHIPALLEETIKLLEIKPEGVYIDVTFGGGGHSRAIMSHLGETGRLYSFDRDMDAYANRIDDPRFTFVHSNFRYIENFMHYHGVDKADGIMADLGVSFHHFDSGERGFSFRTDAPLDMRMNRNAQRTAADIISESTEADLRTMLNAYSDLKRPGNVVKAILKARENGPIDTTFRLADAVKGAMDPRQEKKELAQIFQALRIETNDEMGDLRRFLESSVRVLRKGGRLAVLTYHSIEDRMVKNFMKSGNVDGREEKDFFGRLSTPWKLITRKPIEPTAEEVERNPRSRSAKLRVAELVG</sequence>
<organism evidence="1 2">
    <name type="scientific">Lepagella muris</name>
    <dbReference type="NCBI Taxonomy" id="3032870"/>
    <lineage>
        <taxon>Bacteria</taxon>
        <taxon>Pseudomonadati</taxon>
        <taxon>Bacteroidota</taxon>
        <taxon>Bacteroidia</taxon>
        <taxon>Bacteroidales</taxon>
        <taxon>Muribaculaceae</taxon>
        <taxon>Lepagella</taxon>
    </lineage>
</organism>
<keyword evidence="2" id="KW-1185">Reference proteome</keyword>
<gene>
    <name evidence="1" type="primary">rsmH</name>
    <name evidence="1" type="ORF">E5331_17415</name>
</gene>
<accession>A0AC61RAX8</accession>
<proteinExistence type="predicted"/>
<evidence type="ECO:0000313" key="1">
    <source>
        <dbReference type="EMBL" id="TGY76822.1"/>
    </source>
</evidence>